<dbReference type="Pfam" id="PF11390">
    <property type="entry name" value="FdsD"/>
    <property type="match status" value="1"/>
</dbReference>
<comment type="caution">
    <text evidence="1">The sequence shown here is derived from an EMBL/GenBank/DDBJ whole genome shotgun (WGS) entry which is preliminary data.</text>
</comment>
<proteinExistence type="predicted"/>
<sequence>MSLETHPARSSPQDKLVTMANQIARFMESKPYAEGREGLASHINDFWEPRMRRQLFDMLDAGGAGLRPLVIDAAPLIRRPSA</sequence>
<protein>
    <submittedName>
        <fullName evidence="1">Formate dehydrogenase</fullName>
    </submittedName>
</protein>
<dbReference type="Proteomes" id="UP000297741">
    <property type="component" value="Unassembled WGS sequence"/>
</dbReference>
<accession>A0ABY2KM10</accession>
<dbReference type="InterPro" id="IPR021074">
    <property type="entry name" value="Formate_DH_dsu"/>
</dbReference>
<dbReference type="EMBL" id="RPEM01000005">
    <property type="protein sequence ID" value="TGD43556.1"/>
    <property type="molecule type" value="Genomic_DNA"/>
</dbReference>
<organism evidence="1 2">
    <name type="scientific">Pseudotabrizicola sediminis</name>
    <dbReference type="NCBI Taxonomy" id="2486418"/>
    <lineage>
        <taxon>Bacteria</taxon>
        <taxon>Pseudomonadati</taxon>
        <taxon>Pseudomonadota</taxon>
        <taxon>Alphaproteobacteria</taxon>
        <taxon>Rhodobacterales</taxon>
        <taxon>Paracoccaceae</taxon>
        <taxon>Pseudotabrizicola</taxon>
    </lineage>
</organism>
<evidence type="ECO:0000313" key="1">
    <source>
        <dbReference type="EMBL" id="TGD43556.1"/>
    </source>
</evidence>
<reference evidence="1 2" key="1">
    <citation type="submission" date="2018-11" db="EMBL/GenBank/DDBJ databases">
        <title>Tabrizicola sp. isolated from sediment of alpine lake.</title>
        <authorList>
            <person name="Liu Z."/>
        </authorList>
    </citation>
    <scope>NUCLEOTIDE SEQUENCE [LARGE SCALE GENOMIC DNA]</scope>
    <source>
        <strain evidence="1 2">DRYC-M-16</strain>
    </source>
</reference>
<gene>
    <name evidence="1" type="ORF">EEB11_09170</name>
</gene>
<dbReference type="RefSeq" id="WP_135430482.1">
    <property type="nucleotide sequence ID" value="NZ_RPEM01000005.1"/>
</dbReference>
<keyword evidence="2" id="KW-1185">Reference proteome</keyword>
<evidence type="ECO:0000313" key="2">
    <source>
        <dbReference type="Proteomes" id="UP000297741"/>
    </source>
</evidence>
<name>A0ABY2KM10_9RHOB</name>